<dbReference type="SMART" id="SM00382">
    <property type="entry name" value="AAA"/>
    <property type="match status" value="1"/>
</dbReference>
<organism evidence="6 7">
    <name type="scientific">Veillonella montpellierensis DNF00314</name>
    <dbReference type="NCBI Taxonomy" id="1401067"/>
    <lineage>
        <taxon>Bacteria</taxon>
        <taxon>Bacillati</taxon>
        <taxon>Bacillota</taxon>
        <taxon>Negativicutes</taxon>
        <taxon>Veillonellales</taxon>
        <taxon>Veillonellaceae</taxon>
        <taxon>Veillonella</taxon>
    </lineage>
</organism>
<dbReference type="SUPFAM" id="SSF52540">
    <property type="entry name" value="P-loop containing nucleoside triphosphate hydrolases"/>
    <property type="match status" value="1"/>
</dbReference>
<evidence type="ECO:0000256" key="2">
    <source>
        <dbReference type="ARBA" id="ARBA00022741"/>
    </source>
</evidence>
<evidence type="ECO:0000256" key="3">
    <source>
        <dbReference type="ARBA" id="ARBA00022840"/>
    </source>
</evidence>
<keyword evidence="3 6" id="KW-0067">ATP-binding</keyword>
<evidence type="ECO:0000313" key="6">
    <source>
        <dbReference type="EMBL" id="KGF47099.1"/>
    </source>
</evidence>
<proteinExistence type="predicted"/>
<dbReference type="EMBL" id="JRNT01000017">
    <property type="protein sequence ID" value="KGF47099.1"/>
    <property type="molecule type" value="Genomic_DNA"/>
</dbReference>
<dbReference type="PANTHER" id="PTHR42794">
    <property type="entry name" value="HEMIN IMPORT ATP-BINDING PROTEIN HMUV"/>
    <property type="match status" value="1"/>
</dbReference>
<evidence type="ECO:0000256" key="1">
    <source>
        <dbReference type="ARBA" id="ARBA00022448"/>
    </source>
</evidence>
<dbReference type="InterPro" id="IPR027417">
    <property type="entry name" value="P-loop_NTPase"/>
</dbReference>
<protein>
    <submittedName>
        <fullName evidence="6">Iron dicitrate ABC transporter ATP-binding protein</fullName>
    </submittedName>
</protein>
<dbReference type="CDD" id="cd03214">
    <property type="entry name" value="ABC_Iron-Siderophores_B12_Hemin"/>
    <property type="match status" value="1"/>
</dbReference>
<dbReference type="AlphaFoldDB" id="A0A096CP46"/>
<dbReference type="FunFam" id="3.40.50.300:FF:000134">
    <property type="entry name" value="Iron-enterobactin ABC transporter ATP-binding protein"/>
    <property type="match status" value="1"/>
</dbReference>
<reference evidence="6 7" key="1">
    <citation type="submission" date="2014-07" db="EMBL/GenBank/DDBJ databases">
        <authorList>
            <person name="McCorrison J."/>
            <person name="Sanka R."/>
            <person name="Torralba M."/>
            <person name="Gillis M."/>
            <person name="Haft D.H."/>
            <person name="Methe B."/>
            <person name="Sutton G."/>
            <person name="Nelson K.E."/>
        </authorList>
    </citation>
    <scope>NUCLEOTIDE SEQUENCE [LARGE SCALE GENOMIC DNA]</scope>
    <source>
        <strain evidence="6 7">DNF00314</strain>
    </source>
</reference>
<sequence>MLTVEHLSYSIHDKSILKDISLQIEEHTMTAIIGPNGCGKSTLLNHITGLHHSENTVFYKGQAIETIPRKQFAREIAVMIQQHNPTGDTMLAKDIVLMGRYPYKKQFMDYTEHDLNIAHEMMEKYGAVQYENTPLYQLSGGERQRVLIAKAFTQEPNLLLLDEPTNHLDIHHKINLMEELKKFTGTSIIILHDLNLAAQYCDNIIMMKHGEVVAHGNATEVMTPALLEEVFQVPFYEAFHDDGRHLYY</sequence>
<dbReference type="PANTHER" id="PTHR42794:SF1">
    <property type="entry name" value="HEMIN IMPORT ATP-BINDING PROTEIN HMUV"/>
    <property type="match status" value="1"/>
</dbReference>
<dbReference type="Pfam" id="PF00005">
    <property type="entry name" value="ABC_tran"/>
    <property type="match status" value="1"/>
</dbReference>
<accession>A0A096CP46</accession>
<dbReference type="InterPro" id="IPR003439">
    <property type="entry name" value="ABC_transporter-like_ATP-bd"/>
</dbReference>
<dbReference type="PROSITE" id="PS00211">
    <property type="entry name" value="ABC_TRANSPORTER_1"/>
    <property type="match status" value="1"/>
</dbReference>
<name>A0A096CP46_9FIRM</name>
<feature type="domain" description="ABC transporter" evidence="5">
    <location>
        <begin position="2"/>
        <end position="234"/>
    </location>
</feature>
<dbReference type="GO" id="GO:0016887">
    <property type="term" value="F:ATP hydrolysis activity"/>
    <property type="evidence" value="ECO:0007669"/>
    <property type="project" value="InterPro"/>
</dbReference>
<comment type="caution">
    <text evidence="6">The sequence shown here is derived from an EMBL/GenBank/DDBJ whole genome shotgun (WGS) entry which is preliminary data.</text>
</comment>
<dbReference type="RefSeq" id="WP_038152735.1">
    <property type="nucleotide sequence ID" value="NZ_JRNT01000017.1"/>
</dbReference>
<dbReference type="InterPro" id="IPR003593">
    <property type="entry name" value="AAA+_ATPase"/>
</dbReference>
<evidence type="ECO:0000313" key="7">
    <source>
        <dbReference type="Proteomes" id="UP000029628"/>
    </source>
</evidence>
<dbReference type="PROSITE" id="PS50893">
    <property type="entry name" value="ABC_TRANSPORTER_2"/>
    <property type="match status" value="1"/>
</dbReference>
<evidence type="ECO:0000259" key="5">
    <source>
        <dbReference type="PROSITE" id="PS50893"/>
    </source>
</evidence>
<dbReference type="InterPro" id="IPR017871">
    <property type="entry name" value="ABC_transporter-like_CS"/>
</dbReference>
<dbReference type="GO" id="GO:0005524">
    <property type="term" value="F:ATP binding"/>
    <property type="evidence" value="ECO:0007669"/>
    <property type="project" value="UniProtKB-KW"/>
</dbReference>
<dbReference type="Proteomes" id="UP000029628">
    <property type="component" value="Unassembled WGS sequence"/>
</dbReference>
<keyword evidence="7" id="KW-1185">Reference proteome</keyword>
<evidence type="ECO:0000256" key="4">
    <source>
        <dbReference type="ARBA" id="ARBA00022967"/>
    </source>
</evidence>
<dbReference type="eggNOG" id="COG1120">
    <property type="taxonomic scope" value="Bacteria"/>
</dbReference>
<keyword evidence="1" id="KW-0813">Transport</keyword>
<gene>
    <name evidence="6" type="ORF">HMPREF0872_05955</name>
</gene>
<keyword evidence="4" id="KW-1278">Translocase</keyword>
<keyword evidence="2" id="KW-0547">Nucleotide-binding</keyword>
<dbReference type="Gene3D" id="3.40.50.300">
    <property type="entry name" value="P-loop containing nucleotide triphosphate hydrolases"/>
    <property type="match status" value="1"/>
</dbReference>